<dbReference type="Proteomes" id="UP000799429">
    <property type="component" value="Unassembled WGS sequence"/>
</dbReference>
<evidence type="ECO:0000313" key="3">
    <source>
        <dbReference type="Proteomes" id="UP000799429"/>
    </source>
</evidence>
<dbReference type="SUPFAM" id="SSF55729">
    <property type="entry name" value="Acyl-CoA N-acyltransferases (Nat)"/>
    <property type="match status" value="1"/>
</dbReference>
<proteinExistence type="predicted"/>
<evidence type="ECO:0000313" key="2">
    <source>
        <dbReference type="EMBL" id="KAF2835684.1"/>
    </source>
</evidence>
<dbReference type="CDD" id="cd04301">
    <property type="entry name" value="NAT_SF"/>
    <property type="match status" value="1"/>
</dbReference>
<protein>
    <submittedName>
        <fullName evidence="2">Acyl-CoA N-acyltransferase</fullName>
    </submittedName>
</protein>
<keyword evidence="3" id="KW-1185">Reference proteome</keyword>
<dbReference type="InterPro" id="IPR016181">
    <property type="entry name" value="Acyl_CoA_acyltransferase"/>
</dbReference>
<name>A0A9P4S422_9PEZI</name>
<accession>A0A9P4S422</accession>
<dbReference type="PANTHER" id="PTHR42791">
    <property type="entry name" value="GNAT FAMILY ACETYLTRANSFERASE"/>
    <property type="match status" value="1"/>
</dbReference>
<dbReference type="Gene3D" id="3.40.630.30">
    <property type="match status" value="1"/>
</dbReference>
<gene>
    <name evidence="2" type="ORF">M501DRAFT_1019675</name>
</gene>
<evidence type="ECO:0000259" key="1">
    <source>
        <dbReference type="PROSITE" id="PS51186"/>
    </source>
</evidence>
<dbReference type="OrthoDB" id="2115692at2759"/>
<dbReference type="PROSITE" id="PS51186">
    <property type="entry name" value="GNAT"/>
    <property type="match status" value="1"/>
</dbReference>
<dbReference type="AlphaFoldDB" id="A0A9P4S422"/>
<reference evidence="2" key="1">
    <citation type="journal article" date="2020" name="Stud. Mycol.">
        <title>101 Dothideomycetes genomes: a test case for predicting lifestyles and emergence of pathogens.</title>
        <authorList>
            <person name="Haridas S."/>
            <person name="Albert R."/>
            <person name="Binder M."/>
            <person name="Bloem J."/>
            <person name="Labutti K."/>
            <person name="Salamov A."/>
            <person name="Andreopoulos B."/>
            <person name="Baker S."/>
            <person name="Barry K."/>
            <person name="Bills G."/>
            <person name="Bluhm B."/>
            <person name="Cannon C."/>
            <person name="Castanera R."/>
            <person name="Culley D."/>
            <person name="Daum C."/>
            <person name="Ezra D."/>
            <person name="Gonzalez J."/>
            <person name="Henrissat B."/>
            <person name="Kuo A."/>
            <person name="Liang C."/>
            <person name="Lipzen A."/>
            <person name="Lutzoni F."/>
            <person name="Magnuson J."/>
            <person name="Mondo S."/>
            <person name="Nolan M."/>
            <person name="Ohm R."/>
            <person name="Pangilinan J."/>
            <person name="Park H.-J."/>
            <person name="Ramirez L."/>
            <person name="Alfaro M."/>
            <person name="Sun H."/>
            <person name="Tritt A."/>
            <person name="Yoshinaga Y."/>
            <person name="Zwiers L.-H."/>
            <person name="Turgeon B."/>
            <person name="Goodwin S."/>
            <person name="Spatafora J."/>
            <person name="Crous P."/>
            <person name="Grigoriev I."/>
        </authorList>
    </citation>
    <scope>NUCLEOTIDE SEQUENCE</scope>
    <source>
        <strain evidence="2">CBS 101060</strain>
    </source>
</reference>
<organism evidence="2 3">
    <name type="scientific">Patellaria atrata CBS 101060</name>
    <dbReference type="NCBI Taxonomy" id="1346257"/>
    <lineage>
        <taxon>Eukaryota</taxon>
        <taxon>Fungi</taxon>
        <taxon>Dikarya</taxon>
        <taxon>Ascomycota</taxon>
        <taxon>Pezizomycotina</taxon>
        <taxon>Dothideomycetes</taxon>
        <taxon>Dothideomycetes incertae sedis</taxon>
        <taxon>Patellariales</taxon>
        <taxon>Patellariaceae</taxon>
        <taxon>Patellaria</taxon>
    </lineage>
</organism>
<dbReference type="PANTHER" id="PTHR42791:SF1">
    <property type="entry name" value="N-ACETYLTRANSFERASE DOMAIN-CONTAINING PROTEIN"/>
    <property type="match status" value="1"/>
</dbReference>
<dbReference type="GO" id="GO:0016747">
    <property type="term" value="F:acyltransferase activity, transferring groups other than amino-acyl groups"/>
    <property type="evidence" value="ECO:0007669"/>
    <property type="project" value="InterPro"/>
</dbReference>
<dbReference type="InterPro" id="IPR052523">
    <property type="entry name" value="Trichothecene_AcTrans"/>
</dbReference>
<dbReference type="InterPro" id="IPR000182">
    <property type="entry name" value="GNAT_dom"/>
</dbReference>
<feature type="domain" description="N-acetyltransferase" evidence="1">
    <location>
        <begin position="8"/>
        <end position="227"/>
    </location>
</feature>
<comment type="caution">
    <text evidence="2">The sequence shown here is derived from an EMBL/GenBank/DDBJ whole genome shotgun (WGS) entry which is preliminary data.</text>
</comment>
<dbReference type="EMBL" id="MU006107">
    <property type="protein sequence ID" value="KAF2835684.1"/>
    <property type="molecule type" value="Genomic_DNA"/>
</dbReference>
<sequence length="260" mass="28737">MTAPFSNLTLRPATRRDLADIIDICEASFTGSEFYGPAVHPNRKEFHAQHVKFETHKYRLRFVAENSRFLLACDAAGKLVGVSFWQFRGGNPPTGWDTNQSIGSKIENALLKAEGVYNEHVALPAVDFARIRRFKGMKPKEIDAVRRIHLSILAIPPRYQGKGVGTALLQWGFDEATGLGLPVSLISSKAGRGFYPKFGFKKFAVVSLDGDKEYGINSAVFLWEPPALSGQWLVEDRTGAWRVKGGGRDEKAKDGGEHSS</sequence>
<dbReference type="Pfam" id="PF13508">
    <property type="entry name" value="Acetyltransf_7"/>
    <property type="match status" value="1"/>
</dbReference>